<evidence type="ECO:0008006" key="2">
    <source>
        <dbReference type="Google" id="ProtNLM"/>
    </source>
</evidence>
<dbReference type="CDD" id="cd24049">
    <property type="entry name" value="ASKHA_NBD_PilM"/>
    <property type="match status" value="1"/>
</dbReference>
<dbReference type="PANTHER" id="PTHR32432:SF3">
    <property type="entry name" value="ETHANOLAMINE UTILIZATION PROTEIN EUTJ"/>
    <property type="match status" value="1"/>
</dbReference>
<comment type="caution">
    <text evidence="1">The sequence shown here is derived from an EMBL/GenBank/DDBJ whole genome shotgun (WGS) entry which is preliminary data.</text>
</comment>
<dbReference type="NCBIfam" id="TIGR01175">
    <property type="entry name" value="pilM"/>
    <property type="match status" value="1"/>
</dbReference>
<protein>
    <recommendedName>
        <fullName evidence="2">SHS2 domain-containing protein</fullName>
    </recommendedName>
</protein>
<feature type="non-terminal residue" evidence="1">
    <location>
        <position position="345"/>
    </location>
</feature>
<dbReference type="PANTHER" id="PTHR32432">
    <property type="entry name" value="CELL DIVISION PROTEIN FTSA-RELATED"/>
    <property type="match status" value="1"/>
</dbReference>
<dbReference type="Gene3D" id="3.30.420.40">
    <property type="match status" value="2"/>
</dbReference>
<evidence type="ECO:0000313" key="1">
    <source>
        <dbReference type="EMBL" id="GAG62513.1"/>
    </source>
</evidence>
<dbReference type="PIRSF" id="PIRSF019169">
    <property type="entry name" value="PilM"/>
    <property type="match status" value="1"/>
</dbReference>
<dbReference type="AlphaFoldDB" id="X0ZQ36"/>
<dbReference type="InterPro" id="IPR050696">
    <property type="entry name" value="FtsA/MreB"/>
</dbReference>
<name>X0ZQ36_9ZZZZ</name>
<reference evidence="1" key="1">
    <citation type="journal article" date="2014" name="Front. Microbiol.">
        <title>High frequency of phylogenetically diverse reductive dehalogenase-homologous genes in deep subseafloor sedimentary metagenomes.</title>
        <authorList>
            <person name="Kawai M."/>
            <person name="Futagami T."/>
            <person name="Toyoda A."/>
            <person name="Takaki Y."/>
            <person name="Nishi S."/>
            <person name="Hori S."/>
            <person name="Arai W."/>
            <person name="Tsubouchi T."/>
            <person name="Morono Y."/>
            <person name="Uchiyama I."/>
            <person name="Ito T."/>
            <person name="Fujiyama A."/>
            <person name="Inagaki F."/>
            <person name="Takami H."/>
        </authorList>
    </citation>
    <scope>NUCLEOTIDE SEQUENCE</scope>
    <source>
        <strain evidence="1">Expedition CK06-06</strain>
    </source>
</reference>
<dbReference type="SUPFAM" id="SSF53067">
    <property type="entry name" value="Actin-like ATPase domain"/>
    <property type="match status" value="2"/>
</dbReference>
<sequence>MFAIDFGARSIKVTKLHKISEGYELDNYGAILSPKESITNGEILNPIAVADVLTKILRESGINDRKAIIAITGQKVIIREIALPLMEDKELMAGVMWEAPKYIPYDLDESIIDAEKVEEFEEKDGNKMMRILLVATPKNIVDPYMEVLKKARIVPKVVDVISSANIRTFDHYLSDKEEEEEERIIVDIILSIGASSTILTLVEKKNLKFTRNILIGGNDITKAIAKSLNITFEEAEKLKRNTEIVLDPEAEEERENESEKIIIKILNQIAKEMRKSLSYFKTQSQKVKYNKIILSGGSANIKNIDIFLSEQFEIPIIIGDPLKGIKISERAFDVKRIKKLKESLA</sequence>
<organism evidence="1">
    <name type="scientific">marine sediment metagenome</name>
    <dbReference type="NCBI Taxonomy" id="412755"/>
    <lineage>
        <taxon>unclassified sequences</taxon>
        <taxon>metagenomes</taxon>
        <taxon>ecological metagenomes</taxon>
    </lineage>
</organism>
<dbReference type="EMBL" id="BART01000046">
    <property type="protein sequence ID" value="GAG62513.1"/>
    <property type="molecule type" value="Genomic_DNA"/>
</dbReference>
<dbReference type="InterPro" id="IPR043129">
    <property type="entry name" value="ATPase_NBD"/>
</dbReference>
<dbReference type="Pfam" id="PF11104">
    <property type="entry name" value="PilM_2"/>
    <property type="match status" value="1"/>
</dbReference>
<gene>
    <name evidence="1" type="ORF">S01H4_00363</name>
</gene>
<dbReference type="Gene3D" id="3.30.1490.300">
    <property type="match status" value="1"/>
</dbReference>
<proteinExistence type="predicted"/>
<dbReference type="InterPro" id="IPR005883">
    <property type="entry name" value="PilM"/>
</dbReference>
<accession>X0ZQ36</accession>